<keyword evidence="3" id="KW-1185">Reference proteome</keyword>
<gene>
    <name evidence="2" type="ORF">MSSIT_3677</name>
</gene>
<evidence type="ECO:0000313" key="3">
    <source>
        <dbReference type="Proteomes" id="UP000033111"/>
    </source>
</evidence>
<dbReference type="RefSeq" id="WP_048174089.1">
    <property type="nucleotide sequence ID" value="NZ_CP009506.1"/>
</dbReference>
<protein>
    <submittedName>
        <fullName evidence="2">Undecaprenyl diphosphate synthase</fullName>
        <ecNumber evidence="2">2.5.1.31</ecNumber>
    </submittedName>
</protein>
<proteinExistence type="predicted"/>
<name>A0A0E3L9J8_9EURY</name>
<dbReference type="EC" id="2.5.1.31" evidence="2"/>
<dbReference type="Proteomes" id="UP000033111">
    <property type="component" value="Chromosome"/>
</dbReference>
<dbReference type="SUPFAM" id="SSF64005">
    <property type="entry name" value="Undecaprenyl diphosphate synthase"/>
    <property type="match status" value="1"/>
</dbReference>
<dbReference type="PANTHER" id="PTHR10291:SF28">
    <property type="entry name" value="UNDECAPRENYL DIPHOSPHATE SYNTHASE"/>
    <property type="match status" value="1"/>
</dbReference>
<dbReference type="GO" id="GO:0008834">
    <property type="term" value="F:ditrans,polycis-undecaprenyl-diphosphate synthase [(2E,6E)-farnesyl-diphosphate specific] activity"/>
    <property type="evidence" value="ECO:0007669"/>
    <property type="project" value="UniProtKB-EC"/>
</dbReference>
<dbReference type="KEGG" id="msw:MSSIT_3677"/>
<dbReference type="FunFam" id="3.40.1180.10:FF:000016">
    <property type="entry name" value="Undecaprenyl diphosphate synthase"/>
    <property type="match status" value="1"/>
</dbReference>
<sequence length="224" mass="25716">MDLLSFGHPLYERFLAWQITRSTTKTPEHVAIILKETDLLEPKGMETLLSALLIFKRHKVELVSIYVDILKAEQPLKTELASTLGTSIEEIFTCLPSETGYKIHGLEGEVKSSRQGKDFFVYVSLGFGGRGEITRAVISILEEVKEGSVIPGEVDEKMLESHLLVKHEPDIMIRSGGQKLSDFLVWQSVYSELYFTDVNWKDVRRIDLLRVIRDFQKRQRRYGK</sequence>
<dbReference type="InterPro" id="IPR001441">
    <property type="entry name" value="UPP_synth-like"/>
</dbReference>
<dbReference type="Pfam" id="PF01255">
    <property type="entry name" value="Prenyltransf"/>
    <property type="match status" value="1"/>
</dbReference>
<dbReference type="Gene3D" id="3.40.1180.10">
    <property type="entry name" value="Decaprenyl diphosphate synthase-like"/>
    <property type="match status" value="1"/>
</dbReference>
<dbReference type="InterPro" id="IPR036424">
    <property type="entry name" value="UPP_synth-like_sf"/>
</dbReference>
<dbReference type="GeneID" id="24862623"/>
<dbReference type="AlphaFoldDB" id="A0A0E3L9J8"/>
<organism evidence="2 3">
    <name type="scientific">Methanosarcina siciliae T4/M</name>
    <dbReference type="NCBI Taxonomy" id="1434120"/>
    <lineage>
        <taxon>Archaea</taxon>
        <taxon>Methanobacteriati</taxon>
        <taxon>Methanobacteriota</taxon>
        <taxon>Stenosarchaea group</taxon>
        <taxon>Methanomicrobia</taxon>
        <taxon>Methanosarcinales</taxon>
        <taxon>Methanosarcinaceae</taxon>
        <taxon>Methanosarcina</taxon>
    </lineage>
</organism>
<keyword evidence="1 2" id="KW-0808">Transferase</keyword>
<dbReference type="OrthoDB" id="140576at2157"/>
<accession>A0A0E3L9J8</accession>
<reference evidence="2 3" key="1">
    <citation type="submission" date="2014-07" db="EMBL/GenBank/DDBJ databases">
        <title>Methanogenic archaea and the global carbon cycle.</title>
        <authorList>
            <person name="Henriksen J.R."/>
            <person name="Luke J."/>
            <person name="Reinhart S."/>
            <person name="Benedict M.N."/>
            <person name="Youngblut N.D."/>
            <person name="Metcalf M.E."/>
            <person name="Whitaker R.J."/>
            <person name="Metcalf W.W."/>
        </authorList>
    </citation>
    <scope>NUCLEOTIDE SEQUENCE [LARGE SCALE GENOMIC DNA]</scope>
    <source>
        <strain evidence="2 3">T4/M</strain>
    </source>
</reference>
<dbReference type="GO" id="GO:0016094">
    <property type="term" value="P:polyprenol biosynthetic process"/>
    <property type="evidence" value="ECO:0007669"/>
    <property type="project" value="TreeGrafter"/>
</dbReference>
<dbReference type="EMBL" id="CP009506">
    <property type="protein sequence ID" value="AKB30396.1"/>
    <property type="molecule type" value="Genomic_DNA"/>
</dbReference>
<evidence type="ECO:0000313" key="2">
    <source>
        <dbReference type="EMBL" id="AKB30396.1"/>
    </source>
</evidence>
<evidence type="ECO:0000256" key="1">
    <source>
        <dbReference type="ARBA" id="ARBA00022679"/>
    </source>
</evidence>
<dbReference type="PATRIC" id="fig|1434120.4.peg.4768"/>
<dbReference type="HOGENOM" id="CLU_038505_2_1_2"/>
<dbReference type="PANTHER" id="PTHR10291">
    <property type="entry name" value="DEHYDRODOLICHYL DIPHOSPHATE SYNTHASE FAMILY MEMBER"/>
    <property type="match status" value="1"/>
</dbReference>